<gene>
    <name evidence="2" type="ORF">Rcae01_06010</name>
</gene>
<evidence type="ECO:0000313" key="3">
    <source>
        <dbReference type="Proteomes" id="UP001416858"/>
    </source>
</evidence>
<feature type="compositionally biased region" description="Basic and acidic residues" evidence="1">
    <location>
        <begin position="34"/>
        <end position="50"/>
    </location>
</feature>
<proteinExistence type="predicted"/>
<organism evidence="2 3">
    <name type="scientific">Novipirellula caenicola</name>
    <dbReference type="NCBI Taxonomy" id="1536901"/>
    <lineage>
        <taxon>Bacteria</taxon>
        <taxon>Pseudomonadati</taxon>
        <taxon>Planctomycetota</taxon>
        <taxon>Planctomycetia</taxon>
        <taxon>Pirellulales</taxon>
        <taxon>Pirellulaceae</taxon>
        <taxon>Novipirellula</taxon>
    </lineage>
</organism>
<evidence type="ECO:0000256" key="1">
    <source>
        <dbReference type="SAM" id="MobiDB-lite"/>
    </source>
</evidence>
<dbReference type="EMBL" id="BAABRO010000024">
    <property type="protein sequence ID" value="GAA5510502.1"/>
    <property type="molecule type" value="Genomic_DNA"/>
</dbReference>
<keyword evidence="3" id="KW-1185">Reference proteome</keyword>
<name>A0ABP9W2W7_9BACT</name>
<comment type="caution">
    <text evidence="2">The sequence shown here is derived from an EMBL/GenBank/DDBJ whole genome shotgun (WGS) entry which is preliminary data.</text>
</comment>
<accession>A0ABP9W2W7</accession>
<protein>
    <recommendedName>
        <fullName evidence="4">SPOR domain-containing protein</fullName>
    </recommendedName>
</protein>
<feature type="region of interest" description="Disordered" evidence="1">
    <location>
        <begin position="21"/>
        <end position="63"/>
    </location>
</feature>
<sequence length="63" mass="7036">MIERMLASGGITVGESYEMQENGKTITVRSIGPFRERSEPDREAAAKRQLQEIGGTSRLPNER</sequence>
<evidence type="ECO:0008006" key="4">
    <source>
        <dbReference type="Google" id="ProtNLM"/>
    </source>
</evidence>
<evidence type="ECO:0000313" key="2">
    <source>
        <dbReference type="EMBL" id="GAA5510502.1"/>
    </source>
</evidence>
<dbReference type="Proteomes" id="UP001416858">
    <property type="component" value="Unassembled WGS sequence"/>
</dbReference>
<reference evidence="2 3" key="1">
    <citation type="submission" date="2024-02" db="EMBL/GenBank/DDBJ databases">
        <title>Rhodopirellula caenicola NBRC 110016.</title>
        <authorList>
            <person name="Ichikawa N."/>
            <person name="Katano-Makiyama Y."/>
            <person name="Hidaka K."/>
        </authorList>
    </citation>
    <scope>NUCLEOTIDE SEQUENCE [LARGE SCALE GENOMIC DNA]</scope>
    <source>
        <strain evidence="2 3">NBRC 110016</strain>
    </source>
</reference>
<dbReference type="RefSeq" id="WP_345688468.1">
    <property type="nucleotide sequence ID" value="NZ_BAABRO010000024.1"/>
</dbReference>